<dbReference type="Proteomes" id="UP000318437">
    <property type="component" value="Unassembled WGS sequence"/>
</dbReference>
<dbReference type="Pfam" id="PF00578">
    <property type="entry name" value="AhpC-TSA"/>
    <property type="match status" value="1"/>
</dbReference>
<dbReference type="CDD" id="cd02966">
    <property type="entry name" value="TlpA_like_family"/>
    <property type="match status" value="1"/>
</dbReference>
<dbReference type="OrthoDB" id="261881at2"/>
<dbReference type="GO" id="GO:0016209">
    <property type="term" value="F:antioxidant activity"/>
    <property type="evidence" value="ECO:0007669"/>
    <property type="project" value="InterPro"/>
</dbReference>
<dbReference type="GO" id="GO:0016491">
    <property type="term" value="F:oxidoreductase activity"/>
    <property type="evidence" value="ECO:0007669"/>
    <property type="project" value="InterPro"/>
</dbReference>
<feature type="chain" id="PRO_5022744165" evidence="2">
    <location>
        <begin position="21"/>
        <end position="431"/>
    </location>
</feature>
<dbReference type="SUPFAM" id="SSF52833">
    <property type="entry name" value="Thioredoxin-like"/>
    <property type="match status" value="1"/>
</dbReference>
<organism evidence="4 5">
    <name type="scientific">Bythopirellula polymerisocia</name>
    <dbReference type="NCBI Taxonomy" id="2528003"/>
    <lineage>
        <taxon>Bacteria</taxon>
        <taxon>Pseudomonadati</taxon>
        <taxon>Planctomycetota</taxon>
        <taxon>Planctomycetia</taxon>
        <taxon>Pirellulales</taxon>
        <taxon>Lacipirellulaceae</taxon>
        <taxon>Bythopirellula</taxon>
    </lineage>
</organism>
<dbReference type="PANTHER" id="PTHR42852:SF17">
    <property type="entry name" value="THIOREDOXIN-LIKE PROTEIN HI_1115"/>
    <property type="match status" value="1"/>
</dbReference>
<dbReference type="InterPro" id="IPR000866">
    <property type="entry name" value="AhpC/TSA"/>
</dbReference>
<feature type="signal peptide" evidence="2">
    <location>
        <begin position="1"/>
        <end position="20"/>
    </location>
</feature>
<comment type="caution">
    <text evidence="4">The sequence shown here is derived from an EMBL/GenBank/DDBJ whole genome shotgun (WGS) entry which is preliminary data.</text>
</comment>
<dbReference type="InterPro" id="IPR050553">
    <property type="entry name" value="Thioredoxin_ResA/DsbE_sf"/>
</dbReference>
<name>A0A5C6D082_9BACT</name>
<evidence type="ECO:0000313" key="4">
    <source>
        <dbReference type="EMBL" id="TWU29234.1"/>
    </source>
</evidence>
<proteinExistence type="predicted"/>
<sequence length="431" mass="47156" precursor="true">MTLRTCWSILLASMIILPFAGCNSQQKSLNADSATSPEQLIEYVEASLQEMQAYSFNLDVQLDVTAQGVEQNMDSKYDIKIEKPNRWAIVLESGTMGGSSVSDGQNLTLFSKMLQRYAVEPLDESALAMDMQRGSNQNAMLLGAGTFVGLFMGDDLKDWLLDGVSESDFVGEEVIDGATCRIASFQQENGMHWKIAVETGPIPFVRQFVLKPDFLKTAVSQAGMPEGMELTLKLRFDNWNTDAQFGDEVFVFTSPEGAKKVDSMFSQLGGEPELHPLVGEQAPSFSATDLESQTVQLDQFAGQDVVILDFWATWCGPCVDALPIISRVANEFKDKQVVFYAVNQGETADTIREFLSSEDLDVPVLLDQEGAVGSMFQVSGIPQTVIIDKTGRIQVVHVGFGGNLEKQLTKELEDILAGKDLAAAALGEQEP</sequence>
<keyword evidence="1 2" id="KW-0732">Signal</keyword>
<protein>
    <submittedName>
        <fullName evidence="4">Thiol-disulfide oxidoreductase ResA</fullName>
    </submittedName>
</protein>
<accession>A0A5C6D082</accession>
<reference evidence="4 5" key="1">
    <citation type="submission" date="2019-02" db="EMBL/GenBank/DDBJ databases">
        <title>Deep-cultivation of Planctomycetes and their phenomic and genomic characterization uncovers novel biology.</title>
        <authorList>
            <person name="Wiegand S."/>
            <person name="Jogler M."/>
            <person name="Boedeker C."/>
            <person name="Pinto D."/>
            <person name="Vollmers J."/>
            <person name="Rivas-Marin E."/>
            <person name="Kohn T."/>
            <person name="Peeters S.H."/>
            <person name="Heuer A."/>
            <person name="Rast P."/>
            <person name="Oberbeckmann S."/>
            <person name="Bunk B."/>
            <person name="Jeske O."/>
            <person name="Meyerdierks A."/>
            <person name="Storesund J.E."/>
            <person name="Kallscheuer N."/>
            <person name="Luecker S."/>
            <person name="Lage O.M."/>
            <person name="Pohl T."/>
            <person name="Merkel B.J."/>
            <person name="Hornburger P."/>
            <person name="Mueller R.-W."/>
            <person name="Bruemmer F."/>
            <person name="Labrenz M."/>
            <person name="Spormann A.M."/>
            <person name="Op Den Camp H."/>
            <person name="Overmann J."/>
            <person name="Amann R."/>
            <person name="Jetten M.S.M."/>
            <person name="Mascher T."/>
            <person name="Medema M.H."/>
            <person name="Devos D.P."/>
            <person name="Kaster A.-K."/>
            <person name="Ovreas L."/>
            <person name="Rohde M."/>
            <person name="Galperin M.Y."/>
            <person name="Jogler C."/>
        </authorList>
    </citation>
    <scope>NUCLEOTIDE SEQUENCE [LARGE SCALE GENOMIC DNA]</scope>
    <source>
        <strain evidence="4 5">Pla144</strain>
    </source>
</reference>
<dbReference type="SUPFAM" id="SSF89392">
    <property type="entry name" value="Prokaryotic lipoproteins and lipoprotein localization factors"/>
    <property type="match status" value="1"/>
</dbReference>
<dbReference type="InterPro" id="IPR019207">
    <property type="entry name" value="DUF2092"/>
</dbReference>
<keyword evidence="5" id="KW-1185">Reference proteome</keyword>
<dbReference type="InterPro" id="IPR029046">
    <property type="entry name" value="LolA/LolB/LppX"/>
</dbReference>
<evidence type="ECO:0000256" key="2">
    <source>
        <dbReference type="SAM" id="SignalP"/>
    </source>
</evidence>
<dbReference type="PROSITE" id="PS51352">
    <property type="entry name" value="THIOREDOXIN_2"/>
    <property type="match status" value="1"/>
</dbReference>
<dbReference type="Gene3D" id="3.40.30.10">
    <property type="entry name" value="Glutaredoxin"/>
    <property type="match status" value="1"/>
</dbReference>
<dbReference type="Gene3D" id="2.50.20.10">
    <property type="entry name" value="Lipoprotein localisation LolA/LolB/LppX"/>
    <property type="match status" value="1"/>
</dbReference>
<evidence type="ECO:0000256" key="1">
    <source>
        <dbReference type="ARBA" id="ARBA00022729"/>
    </source>
</evidence>
<dbReference type="AlphaFoldDB" id="A0A5C6D082"/>
<dbReference type="InterPro" id="IPR013766">
    <property type="entry name" value="Thioredoxin_domain"/>
</dbReference>
<dbReference type="RefSeq" id="WP_146447293.1">
    <property type="nucleotide sequence ID" value="NZ_SJPS01000001.1"/>
</dbReference>
<dbReference type="InterPro" id="IPR036249">
    <property type="entry name" value="Thioredoxin-like_sf"/>
</dbReference>
<dbReference type="PANTHER" id="PTHR42852">
    <property type="entry name" value="THIOL:DISULFIDE INTERCHANGE PROTEIN DSBE"/>
    <property type="match status" value="1"/>
</dbReference>
<evidence type="ECO:0000259" key="3">
    <source>
        <dbReference type="PROSITE" id="PS51352"/>
    </source>
</evidence>
<dbReference type="Pfam" id="PF09865">
    <property type="entry name" value="DUF2092"/>
    <property type="match status" value="1"/>
</dbReference>
<feature type="domain" description="Thioredoxin" evidence="3">
    <location>
        <begin position="276"/>
        <end position="417"/>
    </location>
</feature>
<evidence type="ECO:0000313" key="5">
    <source>
        <dbReference type="Proteomes" id="UP000318437"/>
    </source>
</evidence>
<gene>
    <name evidence="4" type="primary">resA_1</name>
    <name evidence="4" type="ORF">Pla144_00100</name>
</gene>
<dbReference type="EMBL" id="SJPS01000001">
    <property type="protein sequence ID" value="TWU29234.1"/>
    <property type="molecule type" value="Genomic_DNA"/>
</dbReference>